<keyword evidence="7" id="KW-1185">Reference proteome</keyword>
<organism evidence="6 7">
    <name type="scientific">Paracoccus aurantiacus</name>
    <dbReference type="NCBI Taxonomy" id="2599412"/>
    <lineage>
        <taxon>Bacteria</taxon>
        <taxon>Pseudomonadati</taxon>
        <taxon>Pseudomonadota</taxon>
        <taxon>Alphaproteobacteria</taxon>
        <taxon>Rhodobacterales</taxon>
        <taxon>Paracoccaceae</taxon>
        <taxon>Paracoccus</taxon>
    </lineage>
</organism>
<dbReference type="Gene3D" id="2.170.150.70">
    <property type="match status" value="1"/>
</dbReference>
<dbReference type="InterPro" id="IPR006913">
    <property type="entry name" value="CENP-V/GFA"/>
</dbReference>
<evidence type="ECO:0000256" key="4">
    <source>
        <dbReference type="SAM" id="MobiDB-lite"/>
    </source>
</evidence>
<gene>
    <name evidence="6" type="ORF">FQV27_14685</name>
</gene>
<dbReference type="GO" id="GO:0046872">
    <property type="term" value="F:metal ion binding"/>
    <property type="evidence" value="ECO:0007669"/>
    <property type="project" value="UniProtKB-KW"/>
</dbReference>
<evidence type="ECO:0000256" key="1">
    <source>
        <dbReference type="ARBA" id="ARBA00005495"/>
    </source>
</evidence>
<comment type="caution">
    <text evidence="6">The sequence shown here is derived from an EMBL/GenBank/DDBJ whole genome shotgun (WGS) entry which is preliminary data.</text>
</comment>
<dbReference type="PROSITE" id="PS51891">
    <property type="entry name" value="CENP_V_GFA"/>
    <property type="match status" value="1"/>
</dbReference>
<dbReference type="PANTHER" id="PTHR28620:SF1">
    <property type="entry name" value="CENP-V_GFA DOMAIN-CONTAINING PROTEIN"/>
    <property type="match status" value="1"/>
</dbReference>
<comment type="similarity">
    <text evidence="1">Belongs to the Gfa family.</text>
</comment>
<dbReference type="Pfam" id="PF04828">
    <property type="entry name" value="GFA"/>
    <property type="match status" value="1"/>
</dbReference>
<evidence type="ECO:0000256" key="3">
    <source>
        <dbReference type="ARBA" id="ARBA00022833"/>
    </source>
</evidence>
<dbReference type="OrthoDB" id="9807246at2"/>
<dbReference type="EMBL" id="VOPL01000006">
    <property type="protein sequence ID" value="TXB67841.1"/>
    <property type="molecule type" value="Genomic_DNA"/>
</dbReference>
<dbReference type="Proteomes" id="UP000321562">
    <property type="component" value="Unassembled WGS sequence"/>
</dbReference>
<dbReference type="GO" id="GO:0016846">
    <property type="term" value="F:carbon-sulfur lyase activity"/>
    <property type="evidence" value="ECO:0007669"/>
    <property type="project" value="InterPro"/>
</dbReference>
<keyword evidence="2" id="KW-0479">Metal-binding</keyword>
<evidence type="ECO:0000256" key="2">
    <source>
        <dbReference type="ARBA" id="ARBA00022723"/>
    </source>
</evidence>
<keyword evidence="3" id="KW-0862">Zinc</keyword>
<dbReference type="SUPFAM" id="SSF51316">
    <property type="entry name" value="Mss4-like"/>
    <property type="match status" value="1"/>
</dbReference>
<sequence>MTLPAIQTPHRLTCHCGAVELAVTLSDGLNTKRRCDCSFCRRRGAVAVTAPLDGIRIVKGGDALSLYQFNTGTAKHYFCRHCGIYTHHQRRSNPNEYGVNAGALEGLNPRDLDPVPWSDGVSHPSDR</sequence>
<feature type="domain" description="CENP-V/GFA" evidence="5">
    <location>
        <begin position="10"/>
        <end position="118"/>
    </location>
</feature>
<accession>A0A5C6RZV8</accession>
<dbReference type="RefSeq" id="WP_147099929.1">
    <property type="nucleotide sequence ID" value="NZ_JBHUFH010000001.1"/>
</dbReference>
<proteinExistence type="inferred from homology"/>
<dbReference type="AlphaFoldDB" id="A0A5C6RZV8"/>
<dbReference type="InterPro" id="IPR052355">
    <property type="entry name" value="CENP-V-like"/>
</dbReference>
<evidence type="ECO:0000313" key="7">
    <source>
        <dbReference type="Proteomes" id="UP000321562"/>
    </source>
</evidence>
<dbReference type="PANTHER" id="PTHR28620">
    <property type="entry name" value="CENTROMERE PROTEIN V"/>
    <property type="match status" value="1"/>
</dbReference>
<evidence type="ECO:0000313" key="6">
    <source>
        <dbReference type="EMBL" id="TXB67841.1"/>
    </source>
</evidence>
<name>A0A5C6RZV8_9RHOB</name>
<reference evidence="6 7" key="1">
    <citation type="submission" date="2019-08" db="EMBL/GenBank/DDBJ databases">
        <authorList>
            <person name="Ye J."/>
        </authorList>
    </citation>
    <scope>NUCLEOTIDE SEQUENCE [LARGE SCALE GENOMIC DNA]</scope>
    <source>
        <strain evidence="6 7">TK008</strain>
    </source>
</reference>
<feature type="region of interest" description="Disordered" evidence="4">
    <location>
        <begin position="89"/>
        <end position="127"/>
    </location>
</feature>
<protein>
    <submittedName>
        <fullName evidence="6">GFA family protein</fullName>
    </submittedName>
</protein>
<evidence type="ECO:0000259" key="5">
    <source>
        <dbReference type="PROSITE" id="PS51891"/>
    </source>
</evidence>
<dbReference type="InterPro" id="IPR011057">
    <property type="entry name" value="Mss4-like_sf"/>
</dbReference>